<gene>
    <name evidence="1" type="ORF">SADUNF_Sadunf13G0049600</name>
</gene>
<keyword evidence="2" id="KW-1185">Reference proteome</keyword>
<reference evidence="1 2" key="1">
    <citation type="submission" date="2020-10" db="EMBL/GenBank/DDBJ databases">
        <title>Plant Genome Project.</title>
        <authorList>
            <person name="Zhang R.-G."/>
        </authorList>
    </citation>
    <scope>NUCLEOTIDE SEQUENCE [LARGE SCALE GENOMIC DNA]</scope>
    <source>
        <strain evidence="1">FAFU-HL-1</strain>
        <tissue evidence="1">Leaf</tissue>
    </source>
</reference>
<evidence type="ECO:0000313" key="1">
    <source>
        <dbReference type="EMBL" id="KAF9670258.1"/>
    </source>
</evidence>
<evidence type="ECO:0000313" key="2">
    <source>
        <dbReference type="Proteomes" id="UP000657918"/>
    </source>
</evidence>
<dbReference type="InterPro" id="IPR005050">
    <property type="entry name" value="Enod93"/>
</dbReference>
<dbReference type="Pfam" id="PF03386">
    <property type="entry name" value="ENOD93"/>
    <property type="match status" value="1"/>
</dbReference>
<dbReference type="PANTHER" id="PTHR33605">
    <property type="entry name" value="EARLY NODULIN-93"/>
    <property type="match status" value="1"/>
</dbReference>
<comment type="caution">
    <text evidence="1">The sequence shown here is derived from an EMBL/GenBank/DDBJ whole genome shotgun (WGS) entry which is preliminary data.</text>
</comment>
<proteinExistence type="predicted"/>
<sequence length="87" mass="9161">MGIPSDVRHYWTQTTATNNQNLNQSHCNINNKGVRAGAKAAAITCVVAAVPTLTAVRVIPWARANLNYTAQALITSAVTAGIDSIAK</sequence>
<organism evidence="1 2">
    <name type="scientific">Salix dunnii</name>
    <dbReference type="NCBI Taxonomy" id="1413687"/>
    <lineage>
        <taxon>Eukaryota</taxon>
        <taxon>Viridiplantae</taxon>
        <taxon>Streptophyta</taxon>
        <taxon>Embryophyta</taxon>
        <taxon>Tracheophyta</taxon>
        <taxon>Spermatophyta</taxon>
        <taxon>Magnoliopsida</taxon>
        <taxon>eudicotyledons</taxon>
        <taxon>Gunneridae</taxon>
        <taxon>Pentapetalae</taxon>
        <taxon>rosids</taxon>
        <taxon>fabids</taxon>
        <taxon>Malpighiales</taxon>
        <taxon>Salicaceae</taxon>
        <taxon>Saliceae</taxon>
        <taxon>Salix</taxon>
    </lineage>
</organism>
<name>A0A835JHC0_9ROSI</name>
<dbReference type="OrthoDB" id="634154at2759"/>
<dbReference type="PANTHER" id="PTHR33605:SF3">
    <property type="entry name" value="EARLY NODULIN-LIKE PROTEIN"/>
    <property type="match status" value="1"/>
</dbReference>
<accession>A0A835JHC0</accession>
<protein>
    <submittedName>
        <fullName evidence="1">Uncharacterized protein</fullName>
    </submittedName>
</protein>
<dbReference type="Proteomes" id="UP000657918">
    <property type="component" value="Unassembled WGS sequence"/>
</dbReference>
<dbReference type="AlphaFoldDB" id="A0A835JHC0"/>
<dbReference type="EMBL" id="JADGMS010000013">
    <property type="protein sequence ID" value="KAF9670258.1"/>
    <property type="molecule type" value="Genomic_DNA"/>
</dbReference>